<comment type="caution">
    <text evidence="2">The sequence shown here is derived from an EMBL/GenBank/DDBJ whole genome shotgun (WGS) entry which is preliminary data.</text>
</comment>
<organism evidence="2 3">
    <name type="scientific">Acer negundo</name>
    <name type="common">Box elder</name>
    <dbReference type="NCBI Taxonomy" id="4023"/>
    <lineage>
        <taxon>Eukaryota</taxon>
        <taxon>Viridiplantae</taxon>
        <taxon>Streptophyta</taxon>
        <taxon>Embryophyta</taxon>
        <taxon>Tracheophyta</taxon>
        <taxon>Spermatophyta</taxon>
        <taxon>Magnoliopsida</taxon>
        <taxon>eudicotyledons</taxon>
        <taxon>Gunneridae</taxon>
        <taxon>Pentapetalae</taxon>
        <taxon>rosids</taxon>
        <taxon>malvids</taxon>
        <taxon>Sapindales</taxon>
        <taxon>Sapindaceae</taxon>
        <taxon>Hippocastanoideae</taxon>
        <taxon>Acereae</taxon>
        <taxon>Acer</taxon>
    </lineage>
</organism>
<keyword evidence="3" id="KW-1185">Reference proteome</keyword>
<feature type="compositionally biased region" description="Gly residues" evidence="1">
    <location>
        <begin position="65"/>
        <end position="84"/>
    </location>
</feature>
<sequence>MSSSPNYALCRALYITLHVEPSKLHSMSSSPYYALRRAFQVALRWVLNIMDGPRRAGQRVAARGARGGRTGRCAGAGRGAGVGQ</sequence>
<protein>
    <submittedName>
        <fullName evidence="2">Uncharacterized protein</fullName>
    </submittedName>
</protein>
<name>A0AAD5IBL6_ACENE</name>
<reference evidence="2" key="2">
    <citation type="submission" date="2023-02" db="EMBL/GenBank/DDBJ databases">
        <authorList>
            <person name="Swenson N.G."/>
            <person name="Wegrzyn J.L."/>
            <person name="Mcevoy S.L."/>
        </authorList>
    </citation>
    <scope>NUCLEOTIDE SEQUENCE</scope>
    <source>
        <strain evidence="2">91603</strain>
        <tissue evidence="2">Leaf</tissue>
    </source>
</reference>
<evidence type="ECO:0000256" key="1">
    <source>
        <dbReference type="SAM" id="MobiDB-lite"/>
    </source>
</evidence>
<dbReference type="Proteomes" id="UP001064489">
    <property type="component" value="Chromosome 2"/>
</dbReference>
<gene>
    <name evidence="2" type="ORF">LWI28_001561</name>
</gene>
<proteinExistence type="predicted"/>
<feature type="region of interest" description="Disordered" evidence="1">
    <location>
        <begin position="60"/>
        <end position="84"/>
    </location>
</feature>
<dbReference type="EMBL" id="JAJSOW010000106">
    <property type="protein sequence ID" value="KAI9159750.1"/>
    <property type="molecule type" value="Genomic_DNA"/>
</dbReference>
<accession>A0AAD5IBL6</accession>
<dbReference type="AlphaFoldDB" id="A0AAD5IBL6"/>
<evidence type="ECO:0000313" key="3">
    <source>
        <dbReference type="Proteomes" id="UP001064489"/>
    </source>
</evidence>
<reference evidence="2" key="1">
    <citation type="journal article" date="2022" name="Plant J.">
        <title>Strategies of tolerance reflected in two North American maple genomes.</title>
        <authorList>
            <person name="McEvoy S.L."/>
            <person name="Sezen U.U."/>
            <person name="Trouern-Trend A."/>
            <person name="McMahon S.M."/>
            <person name="Schaberg P.G."/>
            <person name="Yang J."/>
            <person name="Wegrzyn J.L."/>
            <person name="Swenson N.G."/>
        </authorList>
    </citation>
    <scope>NUCLEOTIDE SEQUENCE</scope>
    <source>
        <strain evidence="2">91603</strain>
    </source>
</reference>
<evidence type="ECO:0000313" key="2">
    <source>
        <dbReference type="EMBL" id="KAI9159750.1"/>
    </source>
</evidence>